<name>A0A077ZCW4_TRITR</name>
<dbReference type="OrthoDB" id="6410921at2759"/>
<keyword evidence="2" id="KW-1185">Reference proteome</keyword>
<organism evidence="1 2">
    <name type="scientific">Trichuris trichiura</name>
    <name type="common">Whipworm</name>
    <name type="synonym">Trichocephalus trichiurus</name>
    <dbReference type="NCBI Taxonomy" id="36087"/>
    <lineage>
        <taxon>Eukaryota</taxon>
        <taxon>Metazoa</taxon>
        <taxon>Ecdysozoa</taxon>
        <taxon>Nematoda</taxon>
        <taxon>Enoplea</taxon>
        <taxon>Dorylaimia</taxon>
        <taxon>Trichinellida</taxon>
        <taxon>Trichuridae</taxon>
        <taxon>Trichuris</taxon>
    </lineage>
</organism>
<reference evidence="1" key="2">
    <citation type="submission" date="2014-03" db="EMBL/GenBank/DDBJ databases">
        <title>The whipworm genome and dual-species transcriptomics of an intimate host-pathogen interaction.</title>
        <authorList>
            <person name="Foth B.J."/>
            <person name="Tsai I.J."/>
            <person name="Reid A.J."/>
            <person name="Bancroft A.J."/>
            <person name="Nichol S."/>
            <person name="Tracey A."/>
            <person name="Holroyd N."/>
            <person name="Cotton J.A."/>
            <person name="Stanley E.J."/>
            <person name="Zarowiecki M."/>
            <person name="Liu J.Z."/>
            <person name="Huckvale T."/>
            <person name="Cooper P.J."/>
            <person name="Grencis R.K."/>
            <person name="Berriman M."/>
        </authorList>
    </citation>
    <scope>NUCLEOTIDE SEQUENCE [LARGE SCALE GENOMIC DNA]</scope>
</reference>
<dbReference type="STRING" id="36087.A0A077ZCW4"/>
<sequence>MALQCYYCSNSFAKSRTGTNMDCMAVNGGSHKTDNRMCMPSERWCKGTAHFSNGVLVEVQRDCSKNCKRRCEKKGYGVSKVKCKKCCNTTLCNNWRPDDLISYSYKPPESIWFNNPWLTSGTTTLHGHIKAKFC</sequence>
<dbReference type="EMBL" id="HG806284">
    <property type="protein sequence ID" value="CDW58197.1"/>
    <property type="molecule type" value="Genomic_DNA"/>
</dbReference>
<proteinExistence type="predicted"/>
<protein>
    <submittedName>
        <fullName evidence="1">Uncharacterized protein</fullName>
    </submittedName>
</protein>
<gene>
    <name evidence="1" type="ORF">TTRE_0000650201</name>
</gene>
<reference evidence="1" key="1">
    <citation type="submission" date="2014-01" db="EMBL/GenBank/DDBJ databases">
        <authorList>
            <person name="Aslett M."/>
        </authorList>
    </citation>
    <scope>NUCLEOTIDE SEQUENCE</scope>
</reference>
<dbReference type="CDD" id="cd00117">
    <property type="entry name" value="TFP"/>
    <property type="match status" value="1"/>
</dbReference>
<evidence type="ECO:0000313" key="2">
    <source>
        <dbReference type="Proteomes" id="UP000030665"/>
    </source>
</evidence>
<evidence type="ECO:0000313" key="1">
    <source>
        <dbReference type="EMBL" id="CDW58197.1"/>
    </source>
</evidence>
<dbReference type="AlphaFoldDB" id="A0A077ZCW4"/>
<accession>A0A077ZCW4</accession>
<dbReference type="Proteomes" id="UP000030665">
    <property type="component" value="Unassembled WGS sequence"/>
</dbReference>